<feature type="region of interest" description="Disordered" evidence="1">
    <location>
        <begin position="1"/>
        <end position="37"/>
    </location>
</feature>
<protein>
    <submittedName>
        <fullName evidence="2">Uncharacterized protein</fullName>
    </submittedName>
</protein>
<sequence length="201" mass="20624">MTHDAKDPADAPPSTPPSMPSDAQGPANAPPSMPSDAQASRWTLLGIGRAVFVASIALGSGAGLGTLITRPPSSEAAGEAPPAPVPAGAAERAILAPLAEGASLGDFEVLDIQAVNAEGAVRLHCVRDRAKVRLDVALVTEDGPEPPAFTDRYAVFYSLKNASPEDGERLARALAEILKKNESAPTPPGMKPFTPKALPPI</sequence>
<dbReference type="Proteomes" id="UP000019678">
    <property type="component" value="Unassembled WGS sequence"/>
</dbReference>
<dbReference type="EMBL" id="ASRX01000005">
    <property type="protein sequence ID" value="EYF08133.1"/>
    <property type="molecule type" value="Genomic_DNA"/>
</dbReference>
<keyword evidence="3" id="KW-1185">Reference proteome</keyword>
<gene>
    <name evidence="2" type="ORF">CAP_5893</name>
</gene>
<dbReference type="OrthoDB" id="5523746at2"/>
<name>A0A017TFS4_9BACT</name>
<reference evidence="2 3" key="1">
    <citation type="submission" date="2013-05" db="EMBL/GenBank/DDBJ databases">
        <title>Genome assembly of Chondromyces apiculatus DSM 436.</title>
        <authorList>
            <person name="Sharma G."/>
            <person name="Khatri I."/>
            <person name="Kaur C."/>
            <person name="Mayilraj S."/>
            <person name="Subramanian S."/>
        </authorList>
    </citation>
    <scope>NUCLEOTIDE SEQUENCE [LARGE SCALE GENOMIC DNA]</scope>
    <source>
        <strain evidence="2 3">DSM 436</strain>
    </source>
</reference>
<evidence type="ECO:0000313" key="3">
    <source>
        <dbReference type="Proteomes" id="UP000019678"/>
    </source>
</evidence>
<organism evidence="2 3">
    <name type="scientific">Chondromyces apiculatus DSM 436</name>
    <dbReference type="NCBI Taxonomy" id="1192034"/>
    <lineage>
        <taxon>Bacteria</taxon>
        <taxon>Pseudomonadati</taxon>
        <taxon>Myxococcota</taxon>
        <taxon>Polyangia</taxon>
        <taxon>Polyangiales</taxon>
        <taxon>Polyangiaceae</taxon>
        <taxon>Chondromyces</taxon>
    </lineage>
</organism>
<dbReference type="STRING" id="1192034.CAP_5893"/>
<proteinExistence type="predicted"/>
<feature type="region of interest" description="Disordered" evidence="1">
    <location>
        <begin position="181"/>
        <end position="201"/>
    </location>
</feature>
<comment type="caution">
    <text evidence="2">The sequence shown here is derived from an EMBL/GenBank/DDBJ whole genome shotgun (WGS) entry which is preliminary data.</text>
</comment>
<dbReference type="RefSeq" id="WP_044236089.1">
    <property type="nucleotide sequence ID" value="NZ_ASRX01000005.1"/>
</dbReference>
<dbReference type="AlphaFoldDB" id="A0A017TFS4"/>
<feature type="compositionally biased region" description="Pro residues" evidence="1">
    <location>
        <begin position="10"/>
        <end position="19"/>
    </location>
</feature>
<evidence type="ECO:0000256" key="1">
    <source>
        <dbReference type="SAM" id="MobiDB-lite"/>
    </source>
</evidence>
<accession>A0A017TFS4</accession>
<evidence type="ECO:0000313" key="2">
    <source>
        <dbReference type="EMBL" id="EYF08133.1"/>
    </source>
</evidence>